<organism evidence="5 6">
    <name type="scientific">Forsythia ovata</name>
    <dbReference type="NCBI Taxonomy" id="205694"/>
    <lineage>
        <taxon>Eukaryota</taxon>
        <taxon>Viridiplantae</taxon>
        <taxon>Streptophyta</taxon>
        <taxon>Embryophyta</taxon>
        <taxon>Tracheophyta</taxon>
        <taxon>Spermatophyta</taxon>
        <taxon>Magnoliopsida</taxon>
        <taxon>eudicotyledons</taxon>
        <taxon>Gunneridae</taxon>
        <taxon>Pentapetalae</taxon>
        <taxon>asterids</taxon>
        <taxon>lamiids</taxon>
        <taxon>Lamiales</taxon>
        <taxon>Oleaceae</taxon>
        <taxon>Forsythieae</taxon>
        <taxon>Forsythia</taxon>
    </lineage>
</organism>
<dbReference type="SUPFAM" id="SSF48371">
    <property type="entry name" value="ARM repeat"/>
    <property type="match status" value="1"/>
</dbReference>
<proteinExistence type="inferred from homology"/>
<dbReference type="Proteomes" id="UP001604277">
    <property type="component" value="Unassembled WGS sequence"/>
</dbReference>
<dbReference type="InterPro" id="IPR057860">
    <property type="entry name" value="HEAT_RRP12_N"/>
</dbReference>
<evidence type="ECO:0000259" key="3">
    <source>
        <dbReference type="Pfam" id="PF08161"/>
    </source>
</evidence>
<evidence type="ECO:0000256" key="2">
    <source>
        <dbReference type="SAM" id="MobiDB-lite"/>
    </source>
</evidence>
<feature type="domain" description="RRP12 N-terminal HEAT" evidence="4">
    <location>
        <begin position="53"/>
        <end position="252"/>
    </location>
</feature>
<feature type="region of interest" description="Disordered" evidence="2">
    <location>
        <begin position="1054"/>
        <end position="1138"/>
    </location>
</feature>
<dbReference type="InterPro" id="IPR016024">
    <property type="entry name" value="ARM-type_fold"/>
</dbReference>
<name>A0ABD1RGL3_9LAMI</name>
<reference evidence="6" key="1">
    <citation type="submission" date="2024-07" db="EMBL/GenBank/DDBJ databases">
        <title>Two chromosome-level genome assemblies of Korean endemic species Abeliophyllum distichum and Forsythia ovata (Oleaceae).</title>
        <authorList>
            <person name="Jang H."/>
        </authorList>
    </citation>
    <scope>NUCLEOTIDE SEQUENCE [LARGE SCALE GENOMIC DNA]</scope>
</reference>
<evidence type="ECO:0000259" key="4">
    <source>
        <dbReference type="Pfam" id="PF25772"/>
    </source>
</evidence>
<feature type="compositionally biased region" description="Basic and acidic residues" evidence="2">
    <location>
        <begin position="1068"/>
        <end position="1109"/>
    </location>
</feature>
<evidence type="ECO:0000256" key="1">
    <source>
        <dbReference type="ARBA" id="ARBA00007690"/>
    </source>
</evidence>
<protein>
    <submittedName>
        <fullName evidence="5">ARM repeat superfamily protein</fullName>
    </submittedName>
</protein>
<keyword evidence="6" id="KW-1185">Reference proteome</keyword>
<feature type="domain" description="RRP12 HEAT" evidence="3">
    <location>
        <begin position="318"/>
        <end position="622"/>
    </location>
</feature>
<accession>A0ABD1RGL3</accession>
<dbReference type="PANTHER" id="PTHR48445:SF1">
    <property type="entry name" value="OS02G0782100 PROTEIN"/>
    <property type="match status" value="1"/>
</dbReference>
<evidence type="ECO:0000313" key="5">
    <source>
        <dbReference type="EMBL" id="KAL2487562.1"/>
    </source>
</evidence>
<evidence type="ECO:0000313" key="6">
    <source>
        <dbReference type="Proteomes" id="UP001604277"/>
    </source>
</evidence>
<dbReference type="InterPro" id="IPR011989">
    <property type="entry name" value="ARM-like"/>
</dbReference>
<sequence length="1209" mass="134689">MAILSHSKIYSCPTIYCELSLDLVTSVGQQRWGVGDGGFGVLVVAGGWFRYLLDALITILSFVIDEFNPSILKTKYDYLSELLTRVLRLKSIGANGIEPAMKCVSRLLIVREKVGWADVAQLYGVLLGYITDDRPKIRKQSHSCLREVLLNFQISPVLAPLLANASEAVANVFERSHFLDGGSNAKASEVPKGALKFLYVLDALKFCLPYMPAKSSSNILKSFKSLLEMREPLVTRRITDALNALCLHSFGEVSAEILLDVLCSLITSVSANESSADSMTFTARLLDSGMKRVYSINRQICVVKLPGVFSALKDILISEHEEAMVAAMTTFKSLVHACIDENLIKQGVDEITMNSNVTSRKSCPTVIEKVSATIESLLDYHYASVWDVSFQIVSSMFEKLGIYSIYFLKGTLESLAELQKLPDEDFPFRKQLHECVGAALGAMGPETFLNILPLKLEAQNLSEANLWLFPILKRYVVGANLSFFTKSILPVVSVMKKKSAMDEGIYSAETIGIVYSLWSLLPSFCNYPVDTAESFKDLEKALCSALREEHDVHGIICSSLQILIQQNKKILEGKVAISNVEKSIAEERAATLYTSQVVDANLRVLRSSARELLHVLFDVFMKSSEDIVGLLQNTIGELASISDKEVVTRIFNRTIKNLLKVTQVAVQSGTSRNSNVMQVDNSSSEGSLAKTKAQLLDLAVSLLPGLDAKEIDILVVPIQCGLKDIEGLIQNKAYKALSMIFGVGSEQRRHDIAASFLTEIILALKEANKKTRDRAYNILVEIGRAYGDEENGGKRENLYQFFNMVAGGLAGETPHMISASMEVLTHLAYEFSDLVSALYNVLPSVYLLLQRKNREIIKANLGLLEVLVAKSHAEALQKHLQSMVEGLLNCQDSTENHFKAKVKLLLEMLVRKCGVDAVKEVIPAEHAKLLTNIRKLKERKERLQSAKSLDTISIQSKATTSRISRWKHSQIFSNFGDGDSQTSDDAYMDAKCNSGWHSKYSSDFQSQASSLRSRRTRKAAQSLQEDLIDQLDDEPLDLLDQKKTKFALRSSELIKQKSDSSDQPEIDSEGRLIIQEEGREKKGGRTRKREMPIDTEVGKVRSHLSENSRKVQKRRKTSESGWAYTGSEYSSKKAGGDVNRKDKLEPYAYWPLDRKMMSRRQEHRAAARKGMASIVKLTKKLEGRSISKALLMKRVALKNGTRKGNQKKR</sequence>
<comment type="caution">
    <text evidence="5">The sequence shown here is derived from an EMBL/GenBank/DDBJ whole genome shotgun (WGS) entry which is preliminary data.</text>
</comment>
<dbReference type="AlphaFoldDB" id="A0ABD1RGL3"/>
<dbReference type="EMBL" id="JBFOLJ010000012">
    <property type="protein sequence ID" value="KAL2487562.1"/>
    <property type="molecule type" value="Genomic_DNA"/>
</dbReference>
<dbReference type="Gene3D" id="1.25.10.10">
    <property type="entry name" value="Leucine-rich Repeat Variant"/>
    <property type="match status" value="2"/>
</dbReference>
<gene>
    <name evidence="5" type="ORF">Fot_40854</name>
</gene>
<dbReference type="Pfam" id="PF08161">
    <property type="entry name" value="RRP12_HEAT"/>
    <property type="match status" value="1"/>
</dbReference>
<dbReference type="PANTHER" id="PTHR48445">
    <property type="entry name" value="OS02G0782100 PROTEIN"/>
    <property type="match status" value="1"/>
</dbReference>
<comment type="similarity">
    <text evidence="1">Belongs to the RRP12 family.</text>
</comment>
<dbReference type="InterPro" id="IPR012978">
    <property type="entry name" value="HEAT_RRP12"/>
</dbReference>
<dbReference type="Pfam" id="PF25772">
    <property type="entry name" value="HEAT_RRP12_N"/>
    <property type="match status" value="1"/>
</dbReference>